<dbReference type="InterPro" id="IPR036291">
    <property type="entry name" value="NAD(P)-bd_dom_sf"/>
</dbReference>
<dbReference type="Gene3D" id="3.40.50.720">
    <property type="entry name" value="NAD(P)-binding Rossmann-like Domain"/>
    <property type="match status" value="1"/>
</dbReference>
<comment type="caution">
    <text evidence="3">The sequence shown here is derived from an EMBL/GenBank/DDBJ whole genome shotgun (WGS) entry which is preliminary data.</text>
</comment>
<dbReference type="OrthoDB" id="9801785at2"/>
<name>A0A2K2HCX0_9BACT</name>
<gene>
    <name evidence="3" type="ORF">C2E25_03730</name>
</gene>
<dbReference type="SUPFAM" id="SSF51735">
    <property type="entry name" value="NAD(P)-binding Rossmann-fold domains"/>
    <property type="match status" value="1"/>
</dbReference>
<reference evidence="3 4" key="1">
    <citation type="journal article" date="2018" name="Genome Announc.">
        <title>Genome Sequence of Geothermobacter sp. HR-1 Iron Reducer from the Loihi Seamount.</title>
        <authorList>
            <person name="Smith H."/>
            <person name="Abuyen K."/>
            <person name="Tremblay J."/>
            <person name="Savalia P."/>
            <person name="Perez-Rodriguez I."/>
            <person name="Emerson D."/>
            <person name="Tully B."/>
            <person name="Amend J."/>
        </authorList>
    </citation>
    <scope>NUCLEOTIDE SEQUENCE [LARGE SCALE GENOMIC DNA]</scope>
    <source>
        <strain evidence="3 4">HR-1</strain>
    </source>
</reference>
<protein>
    <submittedName>
        <fullName evidence="3">NAD(P)-dependent oxidoreductase</fullName>
    </submittedName>
</protein>
<accession>A0A2K2HCX0</accession>
<feature type="domain" description="NAD-dependent epimerase/dehydratase" evidence="2">
    <location>
        <begin position="3"/>
        <end position="213"/>
    </location>
</feature>
<evidence type="ECO:0000256" key="1">
    <source>
        <dbReference type="ARBA" id="ARBA00007637"/>
    </source>
</evidence>
<dbReference type="Pfam" id="PF01370">
    <property type="entry name" value="Epimerase"/>
    <property type="match status" value="1"/>
</dbReference>
<dbReference type="RefSeq" id="WP_103114448.1">
    <property type="nucleotide sequence ID" value="NZ_PPFX01000005.1"/>
</dbReference>
<sequence length="297" mass="33401">MLLLTGSRGFIGRALTARLRQQELEYREINSERGGVTRPDNFRPFTACGIRHVFHLAARVFVPDSWREPGAFFHTNLTGTQNVLEFCRATGAALTYVSAYLYGPPEKLPVVEDHPLRPDNPYAQSKVLAEQLCRFYAREFNLPVTILRPFNVYGPGQDRRFLVPWIIHQALHAERITLRDLRPRRDFVFIDDLVDALLLTLTPQPGLTTLNIGSGTSISVAETVARVQSLLGIDKEVTTENVRRKNELDDVVADISRATRMIGWRPKTSLEQGLKSMIEELRTPRGDRQGGSHAAGG</sequence>
<evidence type="ECO:0000313" key="4">
    <source>
        <dbReference type="Proteomes" id="UP000236340"/>
    </source>
</evidence>
<evidence type="ECO:0000259" key="2">
    <source>
        <dbReference type="Pfam" id="PF01370"/>
    </source>
</evidence>
<dbReference type="InterPro" id="IPR001509">
    <property type="entry name" value="Epimerase_deHydtase"/>
</dbReference>
<comment type="similarity">
    <text evidence="1">Belongs to the NAD(P)-dependent epimerase/dehydratase family.</text>
</comment>
<dbReference type="EMBL" id="PPFX01000005">
    <property type="protein sequence ID" value="PNU21155.1"/>
    <property type="molecule type" value="Genomic_DNA"/>
</dbReference>
<organism evidence="3 4">
    <name type="scientific">Geothermobacter hydrogeniphilus</name>
    <dbReference type="NCBI Taxonomy" id="1969733"/>
    <lineage>
        <taxon>Bacteria</taxon>
        <taxon>Pseudomonadati</taxon>
        <taxon>Thermodesulfobacteriota</taxon>
        <taxon>Desulfuromonadia</taxon>
        <taxon>Desulfuromonadales</taxon>
        <taxon>Geothermobacteraceae</taxon>
        <taxon>Geothermobacter</taxon>
    </lineage>
</organism>
<dbReference type="PANTHER" id="PTHR43000">
    <property type="entry name" value="DTDP-D-GLUCOSE 4,6-DEHYDRATASE-RELATED"/>
    <property type="match status" value="1"/>
</dbReference>
<dbReference type="AlphaFoldDB" id="A0A2K2HCX0"/>
<dbReference type="Proteomes" id="UP000236340">
    <property type="component" value="Unassembled WGS sequence"/>
</dbReference>
<proteinExistence type="inferred from homology"/>
<dbReference type="PRINTS" id="PR01713">
    <property type="entry name" value="NUCEPIMERASE"/>
</dbReference>
<evidence type="ECO:0000313" key="3">
    <source>
        <dbReference type="EMBL" id="PNU21155.1"/>
    </source>
</evidence>